<sequence length="226" mass="25561">MWWPEFLLVLVFLFRCGSSITQDVVATFNISENNLGQDRFEHLVVNKYTGQVYLGSGQWVYQLDQNLTCVAKVYLSKTSPCYNKALLIDYTTSRLIACEGIFGRCTVIHLQDNQDIRVQPRNESPDTRIVATTNVEASTVAFISPGPFNTHVMYVGVTYTDTSNTKHPLPGVASRSLESDRMFHFANNNNYSKGTFMFLNKTLKNYIINYVYGTQTNDLKITSSSS</sequence>
<accession>A0A8D8QQ25</accession>
<dbReference type="InterPro" id="IPR031148">
    <property type="entry name" value="Plexin"/>
</dbReference>
<keyword evidence="1" id="KW-0732">Signal</keyword>
<dbReference type="GO" id="GO:0002116">
    <property type="term" value="C:semaphorin receptor complex"/>
    <property type="evidence" value="ECO:0007669"/>
    <property type="project" value="TreeGrafter"/>
</dbReference>
<dbReference type="PANTHER" id="PTHR22625:SF70">
    <property type="entry name" value="PLEXIN A, ISOFORM A"/>
    <property type="match status" value="1"/>
</dbReference>
<feature type="signal peptide" evidence="1">
    <location>
        <begin position="1"/>
        <end position="19"/>
    </location>
</feature>
<evidence type="ECO:0000256" key="1">
    <source>
        <dbReference type="SAM" id="SignalP"/>
    </source>
</evidence>
<dbReference type="AlphaFoldDB" id="A0A8D8QQ25"/>
<dbReference type="SUPFAM" id="SSF101912">
    <property type="entry name" value="Sema domain"/>
    <property type="match status" value="1"/>
</dbReference>
<dbReference type="PANTHER" id="PTHR22625">
    <property type="entry name" value="PLEXIN"/>
    <property type="match status" value="1"/>
</dbReference>
<dbReference type="GO" id="GO:0017154">
    <property type="term" value="F:semaphorin receptor activity"/>
    <property type="evidence" value="ECO:0007669"/>
    <property type="project" value="InterPro"/>
</dbReference>
<dbReference type="Gene3D" id="2.130.10.10">
    <property type="entry name" value="YVTN repeat-like/Quinoprotein amine dehydrogenase"/>
    <property type="match status" value="1"/>
</dbReference>
<dbReference type="InterPro" id="IPR015943">
    <property type="entry name" value="WD40/YVTN_repeat-like_dom_sf"/>
</dbReference>
<dbReference type="InterPro" id="IPR036352">
    <property type="entry name" value="Semap_dom_sf"/>
</dbReference>
<organism evidence="2">
    <name type="scientific">Cacopsylla melanoneura</name>
    <dbReference type="NCBI Taxonomy" id="428564"/>
    <lineage>
        <taxon>Eukaryota</taxon>
        <taxon>Metazoa</taxon>
        <taxon>Ecdysozoa</taxon>
        <taxon>Arthropoda</taxon>
        <taxon>Hexapoda</taxon>
        <taxon>Insecta</taxon>
        <taxon>Pterygota</taxon>
        <taxon>Neoptera</taxon>
        <taxon>Paraneoptera</taxon>
        <taxon>Hemiptera</taxon>
        <taxon>Sternorrhyncha</taxon>
        <taxon>Psylloidea</taxon>
        <taxon>Psyllidae</taxon>
        <taxon>Psyllinae</taxon>
        <taxon>Cacopsylla</taxon>
    </lineage>
</organism>
<proteinExistence type="predicted"/>
<feature type="chain" id="PRO_5034834905" evidence="1">
    <location>
        <begin position="20"/>
        <end position="226"/>
    </location>
</feature>
<dbReference type="EMBL" id="HBUF01093126">
    <property type="protein sequence ID" value="CAG6636158.1"/>
    <property type="molecule type" value="Transcribed_RNA"/>
</dbReference>
<protein>
    <submittedName>
        <fullName evidence="2">Plexin-A2</fullName>
    </submittedName>
</protein>
<name>A0A8D8QQ25_9HEMI</name>
<evidence type="ECO:0000313" key="2">
    <source>
        <dbReference type="EMBL" id="CAG6636158.1"/>
    </source>
</evidence>
<dbReference type="GO" id="GO:0030334">
    <property type="term" value="P:regulation of cell migration"/>
    <property type="evidence" value="ECO:0007669"/>
    <property type="project" value="TreeGrafter"/>
</dbReference>
<dbReference type="GO" id="GO:0005886">
    <property type="term" value="C:plasma membrane"/>
    <property type="evidence" value="ECO:0007669"/>
    <property type="project" value="TreeGrafter"/>
</dbReference>
<reference evidence="2" key="1">
    <citation type="submission" date="2021-05" db="EMBL/GenBank/DDBJ databases">
        <authorList>
            <person name="Alioto T."/>
            <person name="Alioto T."/>
            <person name="Gomez Garrido J."/>
        </authorList>
    </citation>
    <scope>NUCLEOTIDE SEQUENCE</scope>
</reference>